<protein>
    <submittedName>
        <fullName evidence="2">Uncharacterized protein</fullName>
    </submittedName>
</protein>
<sequence length="60" mass="6231">MNGINHGSRLSGQGKKGNSGHPCRPPKSGPCPERAPQAAPSTPDRGGSIEPAWKNDVLTQ</sequence>
<evidence type="ECO:0000256" key="1">
    <source>
        <dbReference type="SAM" id="MobiDB-lite"/>
    </source>
</evidence>
<gene>
    <name evidence="2" type="ORF">thalar_03032</name>
</gene>
<dbReference type="Proteomes" id="UP000015351">
    <property type="component" value="Unassembled WGS sequence"/>
</dbReference>
<name>S9RGU4_9RHOB</name>
<proteinExistence type="predicted"/>
<evidence type="ECO:0000313" key="3">
    <source>
        <dbReference type="Proteomes" id="UP000015351"/>
    </source>
</evidence>
<comment type="caution">
    <text evidence="2">The sequence shown here is derived from an EMBL/GenBank/DDBJ whole genome shotgun (WGS) entry which is preliminary data.</text>
</comment>
<keyword evidence="3" id="KW-1185">Reference proteome</keyword>
<dbReference type="AlphaFoldDB" id="S9RGU4"/>
<dbReference type="HOGENOM" id="CLU_2936100_0_0_5"/>
<dbReference type="STRING" id="1123360.thalar_03032"/>
<feature type="region of interest" description="Disordered" evidence="1">
    <location>
        <begin position="1"/>
        <end position="60"/>
    </location>
</feature>
<reference evidence="3" key="1">
    <citation type="journal article" date="2013" name="Stand. Genomic Sci.">
        <title>Genome sequence of the Litoreibacter arenae type strain (DSM 19593(T)), a member of the Roseobacter clade isolated from sea sand.</title>
        <authorList>
            <person name="Riedel T."/>
            <person name="Fiebig A."/>
            <person name="Petersen J."/>
            <person name="Gronow S."/>
            <person name="Kyrpides N.C."/>
            <person name="Goker M."/>
            <person name="Klenk H.P."/>
        </authorList>
    </citation>
    <scope>NUCLEOTIDE SEQUENCE [LARGE SCALE GENOMIC DNA]</scope>
    <source>
        <strain evidence="3">DSM 19593</strain>
    </source>
</reference>
<organism evidence="2 3">
    <name type="scientific">Litoreibacter arenae DSM 19593</name>
    <dbReference type="NCBI Taxonomy" id="1123360"/>
    <lineage>
        <taxon>Bacteria</taxon>
        <taxon>Pseudomonadati</taxon>
        <taxon>Pseudomonadota</taxon>
        <taxon>Alphaproteobacteria</taxon>
        <taxon>Rhodobacterales</taxon>
        <taxon>Roseobacteraceae</taxon>
        <taxon>Litoreibacter</taxon>
    </lineage>
</organism>
<evidence type="ECO:0000313" key="2">
    <source>
        <dbReference type="EMBL" id="EPX77310.1"/>
    </source>
</evidence>
<dbReference type="EMBL" id="AONI01000015">
    <property type="protein sequence ID" value="EPX77310.1"/>
    <property type="molecule type" value="Genomic_DNA"/>
</dbReference>
<accession>S9RGU4</accession>